<keyword evidence="5" id="KW-1133">Transmembrane helix</keyword>
<reference evidence="7" key="1">
    <citation type="submission" date="2023-07" db="EMBL/GenBank/DDBJ databases">
        <title>draft genome sequence of fig (Ficus carica).</title>
        <authorList>
            <person name="Takahashi T."/>
            <person name="Nishimura K."/>
        </authorList>
    </citation>
    <scope>NUCLEOTIDE SEQUENCE</scope>
</reference>
<organism evidence="7 8">
    <name type="scientific">Ficus carica</name>
    <name type="common">Common fig</name>
    <dbReference type="NCBI Taxonomy" id="3494"/>
    <lineage>
        <taxon>Eukaryota</taxon>
        <taxon>Viridiplantae</taxon>
        <taxon>Streptophyta</taxon>
        <taxon>Embryophyta</taxon>
        <taxon>Tracheophyta</taxon>
        <taxon>Spermatophyta</taxon>
        <taxon>Magnoliopsida</taxon>
        <taxon>eudicotyledons</taxon>
        <taxon>Gunneridae</taxon>
        <taxon>Pentapetalae</taxon>
        <taxon>rosids</taxon>
        <taxon>fabids</taxon>
        <taxon>Rosales</taxon>
        <taxon>Moraceae</taxon>
        <taxon>Ficeae</taxon>
        <taxon>Ficus</taxon>
    </lineage>
</organism>
<evidence type="ECO:0000256" key="2">
    <source>
        <dbReference type="ARBA" id="ARBA00022614"/>
    </source>
</evidence>
<dbReference type="Gene3D" id="3.80.10.10">
    <property type="entry name" value="Ribonuclease Inhibitor"/>
    <property type="match status" value="2"/>
</dbReference>
<dbReference type="InterPro" id="IPR032675">
    <property type="entry name" value="LRR_dom_sf"/>
</dbReference>
<dbReference type="InterPro" id="IPR051809">
    <property type="entry name" value="Plant_receptor-like_S/T_kinase"/>
</dbReference>
<evidence type="ECO:0000256" key="3">
    <source>
        <dbReference type="ARBA" id="ARBA00022692"/>
    </source>
</evidence>
<dbReference type="AlphaFoldDB" id="A0AA88E746"/>
<evidence type="ECO:0000256" key="5">
    <source>
        <dbReference type="ARBA" id="ARBA00022989"/>
    </source>
</evidence>
<keyword evidence="6" id="KW-0472">Membrane</keyword>
<name>A0AA88E746_FICCA</name>
<dbReference type="PANTHER" id="PTHR27008:SF499">
    <property type="entry name" value="OS06G0581500 PROTEIN"/>
    <property type="match status" value="1"/>
</dbReference>
<dbReference type="SUPFAM" id="SSF52047">
    <property type="entry name" value="RNI-like"/>
    <property type="match status" value="1"/>
</dbReference>
<keyword evidence="2" id="KW-0433">Leucine-rich repeat</keyword>
<protein>
    <submittedName>
        <fullName evidence="7">Uncharacterized protein</fullName>
    </submittedName>
</protein>
<proteinExistence type="predicted"/>
<sequence length="245" mass="26969">MHDDLTRPPAIMRAIRFRCWNLVTLDLTKNNLEGSIPPHLGNLSSLQALYLSTNRFKGDVPALLGQLKRTLYLSSNQFQGTLPRNLGLALPNIEKFSVWGNQFGGRIPLSISNASKLSLFDISINNFFGGVSVTIFGNLKKLAWLGLIETDLGSAKADDLKFITSLTNCSSLRRLYLDNSNFGGELPDSVGNLSTQIESLSMAFNPISGNIPPGIKCSEESPKDRMNINDALRELLAVKNMQLQE</sequence>
<gene>
    <name evidence="7" type="ORF">TIFTF001_036168</name>
</gene>
<keyword evidence="3" id="KW-0812">Transmembrane</keyword>
<evidence type="ECO:0000256" key="6">
    <source>
        <dbReference type="ARBA" id="ARBA00023136"/>
    </source>
</evidence>
<evidence type="ECO:0000256" key="1">
    <source>
        <dbReference type="ARBA" id="ARBA00004370"/>
    </source>
</evidence>
<dbReference type="PANTHER" id="PTHR27008">
    <property type="entry name" value="OS04G0122200 PROTEIN"/>
    <property type="match status" value="1"/>
</dbReference>
<evidence type="ECO:0000313" key="7">
    <source>
        <dbReference type="EMBL" id="GMN67111.1"/>
    </source>
</evidence>
<keyword evidence="8" id="KW-1185">Reference proteome</keyword>
<accession>A0AA88E746</accession>
<keyword evidence="4" id="KW-0677">Repeat</keyword>
<dbReference type="InterPro" id="IPR001611">
    <property type="entry name" value="Leu-rich_rpt"/>
</dbReference>
<dbReference type="Pfam" id="PF00560">
    <property type="entry name" value="LRR_1"/>
    <property type="match status" value="5"/>
</dbReference>
<dbReference type="FunFam" id="3.80.10.10:FF:000383">
    <property type="entry name" value="Leucine-rich repeat receptor protein kinase EMS1"/>
    <property type="match status" value="1"/>
</dbReference>
<comment type="subcellular location">
    <subcellularLocation>
        <location evidence="1">Membrane</location>
    </subcellularLocation>
</comment>
<evidence type="ECO:0000256" key="4">
    <source>
        <dbReference type="ARBA" id="ARBA00022737"/>
    </source>
</evidence>
<dbReference type="Proteomes" id="UP001187192">
    <property type="component" value="Unassembled WGS sequence"/>
</dbReference>
<comment type="caution">
    <text evidence="7">The sequence shown here is derived from an EMBL/GenBank/DDBJ whole genome shotgun (WGS) entry which is preliminary data.</text>
</comment>
<evidence type="ECO:0000313" key="8">
    <source>
        <dbReference type="Proteomes" id="UP001187192"/>
    </source>
</evidence>
<dbReference type="GO" id="GO:0016020">
    <property type="term" value="C:membrane"/>
    <property type="evidence" value="ECO:0007669"/>
    <property type="project" value="UniProtKB-SubCell"/>
</dbReference>
<dbReference type="EMBL" id="BTGU01000406">
    <property type="protein sequence ID" value="GMN67111.1"/>
    <property type="molecule type" value="Genomic_DNA"/>
</dbReference>